<feature type="transmembrane region" description="Helical" evidence="12">
    <location>
        <begin position="60"/>
        <end position="81"/>
    </location>
</feature>
<accession>A0A829YGQ4</accession>
<evidence type="ECO:0000313" key="15">
    <source>
        <dbReference type="EMBL" id="GFE81978.1"/>
    </source>
</evidence>
<evidence type="ECO:0000256" key="1">
    <source>
        <dbReference type="ARBA" id="ARBA00004370"/>
    </source>
</evidence>
<dbReference type="InterPro" id="IPR045187">
    <property type="entry name" value="CcO_II"/>
</dbReference>
<proteinExistence type="inferred from homology"/>
<keyword evidence="12" id="KW-1133">Transmembrane helix</keyword>
<dbReference type="PROSITE" id="PS00078">
    <property type="entry name" value="COX2"/>
    <property type="match status" value="1"/>
</dbReference>
<dbReference type="PRINTS" id="PR01166">
    <property type="entry name" value="CYCOXIDASEII"/>
</dbReference>
<dbReference type="Gene3D" id="2.60.40.420">
    <property type="entry name" value="Cupredoxins - blue copper proteins"/>
    <property type="match status" value="1"/>
</dbReference>
<dbReference type="CDD" id="cd04213">
    <property type="entry name" value="CuRO_CcO_Caa3_II"/>
    <property type="match status" value="1"/>
</dbReference>
<dbReference type="AlphaFoldDB" id="A0A829YGQ4"/>
<evidence type="ECO:0000256" key="2">
    <source>
        <dbReference type="ARBA" id="ARBA00007866"/>
    </source>
</evidence>
<evidence type="ECO:0000256" key="7">
    <source>
        <dbReference type="ARBA" id="ARBA00023004"/>
    </source>
</evidence>
<evidence type="ECO:0000256" key="6">
    <source>
        <dbReference type="ARBA" id="ARBA00022982"/>
    </source>
</evidence>
<gene>
    <name evidence="15" type="ORF">GCM10011487_39780</name>
</gene>
<evidence type="ECO:0000256" key="12">
    <source>
        <dbReference type="SAM" id="Phobius"/>
    </source>
</evidence>
<feature type="domain" description="Cytochrome oxidase subunit II copper A binding" evidence="13">
    <location>
        <begin position="114"/>
        <end position="230"/>
    </location>
</feature>
<dbReference type="InterPro" id="IPR002429">
    <property type="entry name" value="CcO_II-like_C"/>
</dbReference>
<dbReference type="PANTHER" id="PTHR22888">
    <property type="entry name" value="CYTOCHROME C OXIDASE, SUBUNIT II"/>
    <property type="match status" value="1"/>
</dbReference>
<protein>
    <submittedName>
        <fullName evidence="15">Cytochrome c oxidase subunit II</fullName>
    </submittedName>
</protein>
<reference evidence="16" key="1">
    <citation type="submission" date="2020-01" db="EMBL/GenBank/DDBJ databases">
        <title>'Steroidobacter agaridevorans' sp. nov., agar-degrading bacteria isolated from rhizosphere soils.</title>
        <authorList>
            <person name="Ikenaga M."/>
            <person name="Kataoka M."/>
            <person name="Murouchi A."/>
            <person name="Katsuragi S."/>
            <person name="Sakai M."/>
        </authorList>
    </citation>
    <scope>NUCLEOTIDE SEQUENCE [LARGE SCALE GENOMIC DNA]</scope>
    <source>
        <strain evidence="16">YU21-B</strain>
    </source>
</reference>
<dbReference type="GO" id="GO:0016020">
    <property type="term" value="C:membrane"/>
    <property type="evidence" value="ECO:0007669"/>
    <property type="project" value="UniProtKB-SubCell"/>
</dbReference>
<evidence type="ECO:0000256" key="11">
    <source>
        <dbReference type="PROSITE-ProRule" id="PRU00433"/>
    </source>
</evidence>
<dbReference type="RefSeq" id="WP_161813660.1">
    <property type="nucleotide sequence ID" value="NZ_BLJN01000004.1"/>
</dbReference>
<keyword evidence="3" id="KW-0813">Transport</keyword>
<dbReference type="InterPro" id="IPR009056">
    <property type="entry name" value="Cyt_c-like_dom"/>
</dbReference>
<comment type="caution">
    <text evidence="15">The sequence shown here is derived from an EMBL/GenBank/DDBJ whole genome shotgun (WGS) entry which is preliminary data.</text>
</comment>
<keyword evidence="16" id="KW-1185">Reference proteome</keyword>
<keyword evidence="12" id="KW-0812">Transmembrane</keyword>
<dbReference type="EMBL" id="BLJN01000004">
    <property type="protein sequence ID" value="GFE81978.1"/>
    <property type="molecule type" value="Genomic_DNA"/>
</dbReference>
<evidence type="ECO:0000256" key="10">
    <source>
        <dbReference type="ARBA" id="ARBA00047816"/>
    </source>
</evidence>
<evidence type="ECO:0000256" key="8">
    <source>
        <dbReference type="ARBA" id="ARBA00023008"/>
    </source>
</evidence>
<comment type="subcellular location">
    <subcellularLocation>
        <location evidence="1">Membrane</location>
    </subcellularLocation>
</comment>
<organism evidence="15 16">
    <name type="scientific">Steroidobacter agaridevorans</name>
    <dbReference type="NCBI Taxonomy" id="2695856"/>
    <lineage>
        <taxon>Bacteria</taxon>
        <taxon>Pseudomonadati</taxon>
        <taxon>Pseudomonadota</taxon>
        <taxon>Gammaproteobacteria</taxon>
        <taxon>Steroidobacterales</taxon>
        <taxon>Steroidobacteraceae</taxon>
        <taxon>Steroidobacter</taxon>
    </lineage>
</organism>
<evidence type="ECO:0000313" key="16">
    <source>
        <dbReference type="Proteomes" id="UP000445000"/>
    </source>
</evidence>
<feature type="transmembrane region" description="Helical" evidence="12">
    <location>
        <begin position="27"/>
        <end position="48"/>
    </location>
</feature>
<evidence type="ECO:0000259" key="14">
    <source>
        <dbReference type="PROSITE" id="PS51007"/>
    </source>
</evidence>
<dbReference type="SUPFAM" id="SSF49503">
    <property type="entry name" value="Cupredoxins"/>
    <property type="match status" value="1"/>
</dbReference>
<dbReference type="GO" id="GO:0042773">
    <property type="term" value="P:ATP synthesis coupled electron transport"/>
    <property type="evidence" value="ECO:0007669"/>
    <property type="project" value="TreeGrafter"/>
</dbReference>
<dbReference type="GO" id="GO:0020037">
    <property type="term" value="F:heme binding"/>
    <property type="evidence" value="ECO:0007669"/>
    <property type="project" value="InterPro"/>
</dbReference>
<dbReference type="PROSITE" id="PS51007">
    <property type="entry name" value="CYTC"/>
    <property type="match status" value="1"/>
</dbReference>
<evidence type="ECO:0000259" key="13">
    <source>
        <dbReference type="PROSITE" id="PS50857"/>
    </source>
</evidence>
<dbReference type="Pfam" id="PF00116">
    <property type="entry name" value="COX2"/>
    <property type="match status" value="1"/>
</dbReference>
<dbReference type="Proteomes" id="UP000445000">
    <property type="component" value="Unassembled WGS sequence"/>
</dbReference>
<dbReference type="Pfam" id="PF00034">
    <property type="entry name" value="Cytochrom_C"/>
    <property type="match status" value="1"/>
</dbReference>
<keyword evidence="6" id="KW-0249">Electron transport</keyword>
<dbReference type="PROSITE" id="PS50857">
    <property type="entry name" value="COX2_CUA"/>
    <property type="match status" value="1"/>
</dbReference>
<evidence type="ECO:0000256" key="3">
    <source>
        <dbReference type="ARBA" id="ARBA00022448"/>
    </source>
</evidence>
<comment type="catalytic activity">
    <reaction evidence="10">
        <text>4 Fe(II)-[cytochrome c] + O2 + 8 H(+)(in) = 4 Fe(III)-[cytochrome c] + 2 H2O + 4 H(+)(out)</text>
        <dbReference type="Rhea" id="RHEA:11436"/>
        <dbReference type="Rhea" id="RHEA-COMP:10350"/>
        <dbReference type="Rhea" id="RHEA-COMP:14399"/>
        <dbReference type="ChEBI" id="CHEBI:15377"/>
        <dbReference type="ChEBI" id="CHEBI:15378"/>
        <dbReference type="ChEBI" id="CHEBI:15379"/>
        <dbReference type="ChEBI" id="CHEBI:29033"/>
        <dbReference type="ChEBI" id="CHEBI:29034"/>
        <dbReference type="EC" id="7.1.1.9"/>
    </reaction>
</comment>
<evidence type="ECO:0000256" key="4">
    <source>
        <dbReference type="ARBA" id="ARBA00022617"/>
    </source>
</evidence>
<evidence type="ECO:0000256" key="5">
    <source>
        <dbReference type="ARBA" id="ARBA00022723"/>
    </source>
</evidence>
<name>A0A829YGQ4_9GAMM</name>
<keyword evidence="8" id="KW-0186">Copper</keyword>
<keyword evidence="7 11" id="KW-0408">Iron</keyword>
<dbReference type="InterPro" id="IPR034236">
    <property type="entry name" value="CuRO_CcO_Caa3_II"/>
</dbReference>
<dbReference type="PANTHER" id="PTHR22888:SF9">
    <property type="entry name" value="CYTOCHROME C OXIDASE SUBUNIT 2"/>
    <property type="match status" value="1"/>
</dbReference>
<dbReference type="SUPFAM" id="SSF46626">
    <property type="entry name" value="Cytochrome c"/>
    <property type="match status" value="1"/>
</dbReference>
<dbReference type="GO" id="GO:0005507">
    <property type="term" value="F:copper ion binding"/>
    <property type="evidence" value="ECO:0007669"/>
    <property type="project" value="InterPro"/>
</dbReference>
<dbReference type="GO" id="GO:0004129">
    <property type="term" value="F:cytochrome-c oxidase activity"/>
    <property type="evidence" value="ECO:0007669"/>
    <property type="project" value="UniProtKB-EC"/>
</dbReference>
<keyword evidence="9 12" id="KW-0472">Membrane</keyword>
<keyword evidence="4 11" id="KW-0349">Heme</keyword>
<dbReference type="InterPro" id="IPR036909">
    <property type="entry name" value="Cyt_c-like_dom_sf"/>
</dbReference>
<evidence type="ECO:0000256" key="9">
    <source>
        <dbReference type="ARBA" id="ARBA00023136"/>
    </source>
</evidence>
<comment type="similarity">
    <text evidence="2">Belongs to the cytochrome c oxidase subunit 2 family.</text>
</comment>
<dbReference type="InterPro" id="IPR008972">
    <property type="entry name" value="Cupredoxin"/>
</dbReference>
<sequence length="333" mass="35659">MRPPHPASALDPASGSGAELIDRLGTALYVGSGLIFLVVMVLVIYAVLTKGKPVNARYWILGGGLAFPAFTLTVLLMYSLAVGNGLNAIGSSNALQLFLDCFGLGDARARPAVDNVLKIYVVGKQWWWEVRYERAGQSEPVVLANEIRMPTNQPVELVLSTTDVIHSFWAPSLAGKVDMIPGRTTHLRLQTSEEGTFRALCAEYCGGQHALMALFVVTQNGSDFNAWLAHQQTPVVEPVDPFLKIGYDAFFRGECHSCHTIRGTPADGTSGPDLTHVGGRKSLAAGTLNNHIGTMAGWIAGAQDVKPGNKMPSSLAYSGVELRALSAWLGSLQ</sequence>
<feature type="domain" description="Cytochrome c" evidence="14">
    <location>
        <begin position="241"/>
        <end position="333"/>
    </location>
</feature>
<dbReference type="InterPro" id="IPR001505">
    <property type="entry name" value="Copper_CuA"/>
</dbReference>
<keyword evidence="5 11" id="KW-0479">Metal-binding</keyword>